<dbReference type="AlphaFoldDB" id="A0A367YE76"/>
<evidence type="ECO:0000313" key="2">
    <source>
        <dbReference type="EMBL" id="RCK63321.1"/>
    </source>
</evidence>
<keyword evidence="3" id="KW-1185">Reference proteome</keyword>
<proteinExistence type="predicted"/>
<evidence type="ECO:0000313" key="3">
    <source>
        <dbReference type="Proteomes" id="UP000253472"/>
    </source>
</evidence>
<keyword evidence="1" id="KW-1133">Transmembrane helix</keyword>
<keyword evidence="1" id="KW-0812">Transmembrane</keyword>
<accession>A0A367YE76</accession>
<name>A0A367YE76_9ASCO</name>
<protein>
    <submittedName>
        <fullName evidence="2">Uncharacterized protein</fullName>
    </submittedName>
</protein>
<evidence type="ECO:0000256" key="1">
    <source>
        <dbReference type="SAM" id="Phobius"/>
    </source>
</evidence>
<gene>
    <name evidence="2" type="ORF">Cantr_09881</name>
</gene>
<sequence length="129" mass="14510">MDNKVVFVLNFLYSTVVGGTYLEKVHDDYELSELPRKVILVIGAFCMVSGAVFVIKGCLREEYHDSKVITQELTTFSPDQGDSCIQDVKVQEGHEDFNSSTIYDIDDGAFFDDVVSEEKVSLIKKNEIT</sequence>
<organism evidence="2 3">
    <name type="scientific">Candida viswanathii</name>
    <dbReference type="NCBI Taxonomy" id="5486"/>
    <lineage>
        <taxon>Eukaryota</taxon>
        <taxon>Fungi</taxon>
        <taxon>Dikarya</taxon>
        <taxon>Ascomycota</taxon>
        <taxon>Saccharomycotina</taxon>
        <taxon>Pichiomycetes</taxon>
        <taxon>Debaryomycetaceae</taxon>
        <taxon>Candida/Lodderomyces clade</taxon>
        <taxon>Candida</taxon>
    </lineage>
</organism>
<reference evidence="2 3" key="1">
    <citation type="submission" date="2018-06" db="EMBL/GenBank/DDBJ databases">
        <title>Whole genome sequencing of Candida tropicalis (genome annotated by CSBL at Korea University).</title>
        <authorList>
            <person name="Ahn J."/>
        </authorList>
    </citation>
    <scope>NUCLEOTIDE SEQUENCE [LARGE SCALE GENOMIC DNA]</scope>
    <source>
        <strain evidence="2 3">ATCC 20962</strain>
    </source>
</reference>
<feature type="transmembrane region" description="Helical" evidence="1">
    <location>
        <begin position="38"/>
        <end position="59"/>
    </location>
</feature>
<dbReference type="Proteomes" id="UP000253472">
    <property type="component" value="Unassembled WGS sequence"/>
</dbReference>
<comment type="caution">
    <text evidence="2">The sequence shown here is derived from an EMBL/GenBank/DDBJ whole genome shotgun (WGS) entry which is preliminary data.</text>
</comment>
<keyword evidence="1" id="KW-0472">Membrane</keyword>
<dbReference type="EMBL" id="QLNQ01000024">
    <property type="protein sequence ID" value="RCK63321.1"/>
    <property type="molecule type" value="Genomic_DNA"/>
</dbReference>